<gene>
    <name evidence="2" type="ORF">VIBNISOn1_160009</name>
</gene>
<name>A0AAV2VN20_9VIBR</name>
<proteinExistence type="predicted"/>
<sequence>MLFANTFEESKAMKKIKHLVIKVILISVIIYNYLTI</sequence>
<dbReference type="AlphaFoldDB" id="A0AAV2VN20"/>
<evidence type="ECO:0000313" key="2">
    <source>
        <dbReference type="EMBL" id="CCO45834.1"/>
    </source>
</evidence>
<organism evidence="2 3">
    <name type="scientific">Vibrio nigripulchritudo SOn1</name>
    <dbReference type="NCBI Taxonomy" id="1238450"/>
    <lineage>
        <taxon>Bacteria</taxon>
        <taxon>Pseudomonadati</taxon>
        <taxon>Pseudomonadota</taxon>
        <taxon>Gammaproteobacteria</taxon>
        <taxon>Vibrionales</taxon>
        <taxon>Vibrionaceae</taxon>
        <taxon>Vibrio</taxon>
    </lineage>
</organism>
<accession>A0AAV2VN20</accession>
<comment type="caution">
    <text evidence="2">The sequence shown here is derived from an EMBL/GenBank/DDBJ whole genome shotgun (WGS) entry which is preliminary data.</text>
</comment>
<keyword evidence="1" id="KW-1133">Transmembrane helix</keyword>
<feature type="transmembrane region" description="Helical" evidence="1">
    <location>
        <begin position="16"/>
        <end position="34"/>
    </location>
</feature>
<reference evidence="2 3" key="1">
    <citation type="journal article" date="2013" name="ISME J.">
        <title>Comparative genomics of pathogenic lineages of Vibrio nigripulchritudo identifies virulence-associated traits.</title>
        <authorList>
            <person name="Goudenege D."/>
            <person name="Labreuche Y."/>
            <person name="Krin E."/>
            <person name="Ansquer D."/>
            <person name="Mangenot S."/>
            <person name="Calteau A."/>
            <person name="Medigue C."/>
            <person name="Mazel D."/>
            <person name="Polz M.F."/>
            <person name="Le Roux F."/>
        </authorList>
    </citation>
    <scope>NUCLEOTIDE SEQUENCE [LARGE SCALE GENOMIC DNA]</scope>
    <source>
        <strain evidence="2 3">SOn1</strain>
    </source>
</reference>
<evidence type="ECO:0000313" key="3">
    <source>
        <dbReference type="Proteomes" id="UP000018211"/>
    </source>
</evidence>
<keyword evidence="1" id="KW-0812">Transmembrane</keyword>
<dbReference type="EMBL" id="CAOF01000068">
    <property type="protein sequence ID" value="CCO45834.1"/>
    <property type="molecule type" value="Genomic_DNA"/>
</dbReference>
<protein>
    <submittedName>
        <fullName evidence="2">Uncharacterized protein</fullName>
    </submittedName>
</protein>
<evidence type="ECO:0000256" key="1">
    <source>
        <dbReference type="SAM" id="Phobius"/>
    </source>
</evidence>
<dbReference type="Proteomes" id="UP000018211">
    <property type="component" value="Unassembled WGS sequence"/>
</dbReference>
<keyword evidence="1" id="KW-0472">Membrane</keyword>